<gene>
    <name evidence="3" type="ORF">RRF57_002774</name>
</gene>
<dbReference type="PANTHER" id="PTHR38113:SF2">
    <property type="entry name" value="DUF2293 DOMAIN-CONTAINING PROTEIN"/>
    <property type="match status" value="1"/>
</dbReference>
<organism evidence="3 4">
    <name type="scientific">Xylaria bambusicola</name>
    <dbReference type="NCBI Taxonomy" id="326684"/>
    <lineage>
        <taxon>Eukaryota</taxon>
        <taxon>Fungi</taxon>
        <taxon>Dikarya</taxon>
        <taxon>Ascomycota</taxon>
        <taxon>Pezizomycotina</taxon>
        <taxon>Sordariomycetes</taxon>
        <taxon>Xylariomycetidae</taxon>
        <taxon>Xylariales</taxon>
        <taxon>Xylariaceae</taxon>
        <taxon>Xylaria</taxon>
    </lineage>
</organism>
<dbReference type="AlphaFoldDB" id="A0AAN7UJI1"/>
<dbReference type="PANTHER" id="PTHR38113">
    <property type="match status" value="1"/>
</dbReference>
<feature type="compositionally biased region" description="Polar residues" evidence="1">
    <location>
        <begin position="191"/>
        <end position="207"/>
    </location>
</feature>
<dbReference type="Pfam" id="PF10056">
    <property type="entry name" value="DUF2293"/>
    <property type="match status" value="1"/>
</dbReference>
<dbReference type="InterPro" id="IPR018744">
    <property type="entry name" value="DUF2293"/>
</dbReference>
<evidence type="ECO:0000313" key="4">
    <source>
        <dbReference type="Proteomes" id="UP001305414"/>
    </source>
</evidence>
<sequence>MTLQFGVHDSAHHRGSALCSTMAMQVSQGPLAMMAFATSEPVVRHTTPMPKGYSFVRKGNTYLTRNCRRQTQESHQIVYAVVNEEKKQVGIRVPTPIYQVVLKSEHATRLDREAKVRKRDESIEERFREAILENFPRIPHVELLVILRHATAKRSGRVGRAGKLEDTDKAILAVQAHIRHNKTDYEDLLKSGTSRESARAKTSQKMSDVSKAWGLVPRKRQTPKKSSSKTKTRTRPMTAAGRIHKQRQRIQRCERRS</sequence>
<feature type="domain" description="DUF2293" evidence="2">
    <location>
        <begin position="130"/>
        <end position="214"/>
    </location>
</feature>
<comment type="caution">
    <text evidence="3">The sequence shown here is derived from an EMBL/GenBank/DDBJ whole genome shotgun (WGS) entry which is preliminary data.</text>
</comment>
<evidence type="ECO:0000313" key="3">
    <source>
        <dbReference type="EMBL" id="KAK5627059.1"/>
    </source>
</evidence>
<proteinExistence type="predicted"/>
<accession>A0AAN7UJI1</accession>
<dbReference type="Proteomes" id="UP001305414">
    <property type="component" value="Unassembled WGS sequence"/>
</dbReference>
<reference evidence="3 4" key="1">
    <citation type="submission" date="2023-10" db="EMBL/GenBank/DDBJ databases">
        <title>Draft genome sequence of Xylaria bambusicola isolate GMP-LS, the root and basal stem rot pathogen of sugarcane in Indonesia.</title>
        <authorList>
            <person name="Selvaraj P."/>
            <person name="Muralishankar V."/>
            <person name="Muruganantham S."/>
            <person name="Sp S."/>
            <person name="Haryani S."/>
            <person name="Lau K.J.X."/>
            <person name="Naqvi N.I."/>
        </authorList>
    </citation>
    <scope>NUCLEOTIDE SEQUENCE [LARGE SCALE GENOMIC DNA]</scope>
    <source>
        <strain evidence="3">GMP-LS</strain>
    </source>
</reference>
<name>A0AAN7UJI1_9PEZI</name>
<evidence type="ECO:0000256" key="1">
    <source>
        <dbReference type="SAM" id="MobiDB-lite"/>
    </source>
</evidence>
<protein>
    <recommendedName>
        <fullName evidence="2">DUF2293 domain-containing protein</fullName>
    </recommendedName>
</protein>
<feature type="compositionally biased region" description="Basic residues" evidence="1">
    <location>
        <begin position="217"/>
        <end position="234"/>
    </location>
</feature>
<keyword evidence="4" id="KW-1185">Reference proteome</keyword>
<feature type="region of interest" description="Disordered" evidence="1">
    <location>
        <begin position="187"/>
        <end position="257"/>
    </location>
</feature>
<evidence type="ECO:0000259" key="2">
    <source>
        <dbReference type="Pfam" id="PF10056"/>
    </source>
</evidence>
<dbReference type="EMBL" id="JAWHQM010000004">
    <property type="protein sequence ID" value="KAK5627059.1"/>
    <property type="molecule type" value="Genomic_DNA"/>
</dbReference>